<protein>
    <submittedName>
        <fullName evidence="1">Uncharacterized protein</fullName>
    </submittedName>
</protein>
<reference evidence="1 2" key="1">
    <citation type="journal article" date="2019" name="Mol. Biol. Evol.">
        <title>Blast fungal genomes show frequent chromosomal changes, gene gains and losses, and effector gene turnover.</title>
        <authorList>
            <person name="Gomez Luciano L.B."/>
            <person name="Jason Tsai I."/>
            <person name="Chuma I."/>
            <person name="Tosa Y."/>
            <person name="Chen Y.H."/>
            <person name="Li J.Y."/>
            <person name="Li M.Y."/>
            <person name="Jade Lu M.Y."/>
            <person name="Nakayashiki H."/>
            <person name="Li W.H."/>
        </authorList>
    </citation>
    <scope>NUCLEOTIDE SEQUENCE [LARGE SCALE GENOMIC DNA]</scope>
    <source>
        <strain evidence="1">MZ5-1-6</strain>
    </source>
</reference>
<dbReference type="Proteomes" id="UP000294847">
    <property type="component" value="Chromosome 4"/>
</dbReference>
<dbReference type="EMBL" id="CP034207">
    <property type="protein sequence ID" value="QBZ60311.1"/>
    <property type="molecule type" value="Genomic_DNA"/>
</dbReference>
<name>A0A4P7NEN7_PYROR</name>
<dbReference type="AlphaFoldDB" id="A0A4P7NEN7"/>
<evidence type="ECO:0000313" key="1">
    <source>
        <dbReference type="EMBL" id="QBZ60311.1"/>
    </source>
</evidence>
<evidence type="ECO:0000313" key="2">
    <source>
        <dbReference type="Proteomes" id="UP000294847"/>
    </source>
</evidence>
<gene>
    <name evidence="1" type="ORF">PoMZ_07251</name>
</gene>
<organism evidence="1 2">
    <name type="scientific">Pyricularia oryzae</name>
    <name type="common">Rice blast fungus</name>
    <name type="synonym">Magnaporthe oryzae</name>
    <dbReference type="NCBI Taxonomy" id="318829"/>
    <lineage>
        <taxon>Eukaryota</taxon>
        <taxon>Fungi</taxon>
        <taxon>Dikarya</taxon>
        <taxon>Ascomycota</taxon>
        <taxon>Pezizomycotina</taxon>
        <taxon>Sordariomycetes</taxon>
        <taxon>Sordariomycetidae</taxon>
        <taxon>Magnaporthales</taxon>
        <taxon>Pyriculariaceae</taxon>
        <taxon>Pyricularia</taxon>
    </lineage>
</organism>
<proteinExistence type="predicted"/>
<sequence length="39" mass="4212">MDGTRKFVHCAYATNALFLQPGISPSNRGFTAEANRGLV</sequence>
<accession>A0A4P7NEN7</accession>